<feature type="domain" description="NmrA-like" evidence="2">
    <location>
        <begin position="123"/>
        <end position="248"/>
    </location>
</feature>
<dbReference type="RefSeq" id="WP_091406719.1">
    <property type="nucleotide sequence ID" value="NZ_FOAB01000002.1"/>
</dbReference>
<dbReference type="Pfam" id="PF05368">
    <property type="entry name" value="NmrA"/>
    <property type="match status" value="1"/>
</dbReference>
<keyword evidence="4" id="KW-1185">Reference proteome</keyword>
<evidence type="ECO:0000259" key="2">
    <source>
        <dbReference type="Pfam" id="PF05368"/>
    </source>
</evidence>
<evidence type="ECO:0000313" key="4">
    <source>
        <dbReference type="Proteomes" id="UP000198521"/>
    </source>
</evidence>
<dbReference type="SUPFAM" id="SSF51735">
    <property type="entry name" value="NAD(P)-binding Rossmann-fold domains"/>
    <property type="match status" value="1"/>
</dbReference>
<dbReference type="AlphaFoldDB" id="A0A1H7KAQ2"/>
<dbReference type="Gene3D" id="3.40.50.720">
    <property type="entry name" value="NAD(P)-binding Rossmann-like Domain"/>
    <property type="match status" value="1"/>
</dbReference>
<dbReference type="InterPro" id="IPR051604">
    <property type="entry name" value="Ergot_Alk_Oxidoreductase"/>
</dbReference>
<name>A0A1H7KAQ2_AQUAM</name>
<dbReference type="Proteomes" id="UP000198521">
    <property type="component" value="Unassembled WGS sequence"/>
</dbReference>
<dbReference type="PANTHER" id="PTHR43162">
    <property type="match status" value="1"/>
</dbReference>
<protein>
    <submittedName>
        <fullName evidence="3">Uncharacterized conserved protein YbjT, contains NAD(P)-binding and DUF2867 domains</fullName>
    </submittedName>
</protein>
<dbReference type="InterPro" id="IPR001509">
    <property type="entry name" value="Epimerase_deHydtase"/>
</dbReference>
<dbReference type="STRING" id="1038014.SAMN04487910_1253"/>
<dbReference type="Pfam" id="PF01370">
    <property type="entry name" value="Epimerase"/>
    <property type="match status" value="1"/>
</dbReference>
<reference evidence="3 4" key="1">
    <citation type="submission" date="2016-10" db="EMBL/GenBank/DDBJ databases">
        <authorList>
            <person name="de Groot N.N."/>
        </authorList>
    </citation>
    <scope>NUCLEOTIDE SEQUENCE [LARGE SCALE GENOMIC DNA]</scope>
    <source>
        <strain evidence="3 4">DSM 25232</strain>
    </source>
</reference>
<organism evidence="3 4">
    <name type="scientific">Aquimarina amphilecti</name>
    <dbReference type="NCBI Taxonomy" id="1038014"/>
    <lineage>
        <taxon>Bacteria</taxon>
        <taxon>Pseudomonadati</taxon>
        <taxon>Bacteroidota</taxon>
        <taxon>Flavobacteriia</taxon>
        <taxon>Flavobacteriales</taxon>
        <taxon>Flavobacteriaceae</taxon>
        <taxon>Aquimarina</taxon>
    </lineage>
</organism>
<gene>
    <name evidence="3" type="ORF">SAMN04487910_1253</name>
</gene>
<evidence type="ECO:0000313" key="3">
    <source>
        <dbReference type="EMBL" id="SEK83580.1"/>
    </source>
</evidence>
<evidence type="ECO:0000259" key="1">
    <source>
        <dbReference type="Pfam" id="PF01370"/>
    </source>
</evidence>
<feature type="domain" description="NAD-dependent epimerase/dehydratase" evidence="1">
    <location>
        <begin position="5"/>
        <end position="64"/>
    </location>
</feature>
<dbReference type="OrthoDB" id="9803892at2"/>
<sequence>MSTYFITGAAGTIGSEVIHSLTAKGEKIIAASRTPEKTKDLFNNSVTAVHFDYENEKTYNSALNSDGIFVLGPPLNLELYELLEPFINYLQDNNYEGKIVYLSGNGMENLESLPFHKKMEEKFKNSTLNWNVVRPSFFMQNFANYERENILDRAILFSPAGEGKSSFVSSRDIGTSISALLLDKNKNKETHVLTGSKSYTHYDVAAILSDILEKKITYANPDEETYKKVLKDSGAPDFIAEYMIPVYGMIKNGSVENITTSIKDLTGSDPESLEDVLIRDFK</sequence>
<dbReference type="Gene3D" id="3.90.25.10">
    <property type="entry name" value="UDP-galactose 4-epimerase, domain 1"/>
    <property type="match status" value="1"/>
</dbReference>
<dbReference type="PANTHER" id="PTHR43162:SF1">
    <property type="entry name" value="PRESTALK A DIFFERENTIATION PROTEIN A"/>
    <property type="match status" value="1"/>
</dbReference>
<dbReference type="InterPro" id="IPR008030">
    <property type="entry name" value="NmrA-like"/>
</dbReference>
<dbReference type="EMBL" id="FOAB01000002">
    <property type="protein sequence ID" value="SEK83580.1"/>
    <property type="molecule type" value="Genomic_DNA"/>
</dbReference>
<dbReference type="InterPro" id="IPR036291">
    <property type="entry name" value="NAD(P)-bd_dom_sf"/>
</dbReference>
<proteinExistence type="predicted"/>
<accession>A0A1H7KAQ2</accession>